<organism evidence="7 8">
    <name type="scientific">Meristemomyces frigidus</name>
    <dbReference type="NCBI Taxonomy" id="1508187"/>
    <lineage>
        <taxon>Eukaryota</taxon>
        <taxon>Fungi</taxon>
        <taxon>Dikarya</taxon>
        <taxon>Ascomycota</taxon>
        <taxon>Pezizomycotina</taxon>
        <taxon>Dothideomycetes</taxon>
        <taxon>Dothideomycetidae</taxon>
        <taxon>Mycosphaerellales</taxon>
        <taxon>Teratosphaeriaceae</taxon>
        <taxon>Meristemomyces</taxon>
    </lineage>
</organism>
<reference evidence="7" key="1">
    <citation type="submission" date="2023-08" db="EMBL/GenBank/DDBJ databases">
        <title>Black Yeasts Isolated from many extreme environments.</title>
        <authorList>
            <person name="Coleine C."/>
            <person name="Stajich J.E."/>
            <person name="Selbmann L."/>
        </authorList>
    </citation>
    <scope>NUCLEOTIDE SEQUENCE</scope>
    <source>
        <strain evidence="7">CCFEE 5401</strain>
    </source>
</reference>
<sequence length="418" mass="46247">MEEAYRARFGESPHIDVQATRAEKRIPEAASAKKRSSGMPTMPLCRYWAQGHCKDGKACHFRHEIDLVSPLLCEDWPDSSSKCAGTGDPCGTKHELDPANAHGKAAEEPEHEHPQLVCENQVTTGYCLKGSPYKARHTFHNDDRAKSATRQYSEIDLQTIGKSCSMQLPPASAVQAMFMYELQRQTEVEKLFHVCTKAIHHPSSMTLNMQQAQMLRMARTDDVSHDTLARILQLEKEMKAIKQHVTVKEVQESLATNNARHEQQAAKIEECTAKLNANTERTKQIFQALETLKATPPVIDQSATEEVTAKVIALDGDITTLFNERDPLIEMLSESTSRISKLEDLVRLLTVQLSLGRGNSSALSDTSTPPTQQLPVKNAGREAISLAVPKGSSFRGKNENRVPSGAIKGRTPGMQWAG</sequence>
<evidence type="ECO:0000256" key="4">
    <source>
        <dbReference type="PROSITE-ProRule" id="PRU00723"/>
    </source>
</evidence>
<protein>
    <recommendedName>
        <fullName evidence="6">C3H1-type domain-containing protein</fullName>
    </recommendedName>
</protein>
<feature type="region of interest" description="Disordered" evidence="5">
    <location>
        <begin position="94"/>
        <end position="113"/>
    </location>
</feature>
<keyword evidence="2 4" id="KW-0863">Zinc-finger</keyword>
<comment type="caution">
    <text evidence="7">The sequence shown here is derived from an EMBL/GenBank/DDBJ whole genome shotgun (WGS) entry which is preliminary data.</text>
</comment>
<dbReference type="GO" id="GO:0008270">
    <property type="term" value="F:zinc ion binding"/>
    <property type="evidence" value="ECO:0007669"/>
    <property type="project" value="UniProtKB-KW"/>
</dbReference>
<accession>A0AAN7TC36</accession>
<dbReference type="InterPro" id="IPR000571">
    <property type="entry name" value="Znf_CCCH"/>
</dbReference>
<dbReference type="Gene3D" id="4.10.1000.10">
    <property type="entry name" value="Zinc finger, CCCH-type"/>
    <property type="match status" value="1"/>
</dbReference>
<feature type="compositionally biased region" description="Basic and acidic residues" evidence="5">
    <location>
        <begin position="104"/>
        <end position="113"/>
    </location>
</feature>
<dbReference type="InterPro" id="IPR036855">
    <property type="entry name" value="Znf_CCCH_sf"/>
</dbReference>
<evidence type="ECO:0000256" key="2">
    <source>
        <dbReference type="ARBA" id="ARBA00022771"/>
    </source>
</evidence>
<feature type="region of interest" description="Disordered" evidence="5">
    <location>
        <begin position="358"/>
        <end position="418"/>
    </location>
</feature>
<dbReference type="Pfam" id="PF00642">
    <property type="entry name" value="zf-CCCH"/>
    <property type="match status" value="1"/>
</dbReference>
<evidence type="ECO:0000259" key="6">
    <source>
        <dbReference type="PROSITE" id="PS50103"/>
    </source>
</evidence>
<dbReference type="AlphaFoldDB" id="A0AAN7TC36"/>
<proteinExistence type="predicted"/>
<feature type="domain" description="C3H1-type" evidence="6">
    <location>
        <begin position="39"/>
        <end position="66"/>
    </location>
</feature>
<name>A0AAN7TC36_9PEZI</name>
<evidence type="ECO:0000313" key="8">
    <source>
        <dbReference type="Proteomes" id="UP001310890"/>
    </source>
</evidence>
<dbReference type="PROSITE" id="PS50103">
    <property type="entry name" value="ZF_C3H1"/>
    <property type="match status" value="1"/>
</dbReference>
<dbReference type="SUPFAM" id="SSF90229">
    <property type="entry name" value="CCCH zinc finger"/>
    <property type="match status" value="1"/>
</dbReference>
<keyword evidence="1 4" id="KW-0479">Metal-binding</keyword>
<dbReference type="Proteomes" id="UP001310890">
    <property type="component" value="Unassembled WGS sequence"/>
</dbReference>
<evidence type="ECO:0000256" key="3">
    <source>
        <dbReference type="ARBA" id="ARBA00022833"/>
    </source>
</evidence>
<dbReference type="SMART" id="SM00356">
    <property type="entry name" value="ZnF_C3H1"/>
    <property type="match status" value="1"/>
</dbReference>
<feature type="compositionally biased region" description="Polar residues" evidence="5">
    <location>
        <begin position="358"/>
        <end position="375"/>
    </location>
</feature>
<evidence type="ECO:0000256" key="1">
    <source>
        <dbReference type="ARBA" id="ARBA00022723"/>
    </source>
</evidence>
<evidence type="ECO:0000256" key="5">
    <source>
        <dbReference type="SAM" id="MobiDB-lite"/>
    </source>
</evidence>
<keyword evidence="3 4" id="KW-0862">Zinc</keyword>
<gene>
    <name evidence="7" type="ORF">LTR62_007153</name>
</gene>
<dbReference type="EMBL" id="JAVRRL010000067">
    <property type="protein sequence ID" value="KAK5109279.1"/>
    <property type="molecule type" value="Genomic_DNA"/>
</dbReference>
<evidence type="ECO:0000313" key="7">
    <source>
        <dbReference type="EMBL" id="KAK5109279.1"/>
    </source>
</evidence>
<feature type="zinc finger region" description="C3H1-type" evidence="4">
    <location>
        <begin position="39"/>
        <end position="66"/>
    </location>
</feature>